<keyword evidence="10" id="KW-1133">Transmembrane helix</keyword>
<keyword evidence="4" id="KW-0732">Signal</keyword>
<keyword evidence="13" id="KW-1185">Reference proteome</keyword>
<dbReference type="SUPFAM" id="SSF51011">
    <property type="entry name" value="Glycosyl hydrolase domain"/>
    <property type="match status" value="1"/>
</dbReference>
<dbReference type="AlphaFoldDB" id="A0A8H5CV67"/>
<feature type="transmembrane region" description="Helical" evidence="10">
    <location>
        <begin position="65"/>
        <end position="84"/>
    </location>
</feature>
<dbReference type="SUPFAM" id="SSF51445">
    <property type="entry name" value="(Trans)glycosidases"/>
    <property type="match status" value="1"/>
</dbReference>
<dbReference type="GO" id="GO:0005975">
    <property type="term" value="P:carbohydrate metabolic process"/>
    <property type="evidence" value="ECO:0007669"/>
    <property type="project" value="InterPro"/>
</dbReference>
<evidence type="ECO:0000313" key="13">
    <source>
        <dbReference type="Proteomes" id="UP000559027"/>
    </source>
</evidence>
<evidence type="ECO:0000256" key="2">
    <source>
        <dbReference type="ARBA" id="ARBA00009809"/>
    </source>
</evidence>
<keyword evidence="7" id="KW-0326">Glycosidase</keyword>
<dbReference type="Proteomes" id="UP000559027">
    <property type="component" value="Unassembled WGS sequence"/>
</dbReference>
<dbReference type="Gene3D" id="2.60.120.260">
    <property type="entry name" value="Galactose-binding domain-like"/>
    <property type="match status" value="2"/>
</dbReference>
<comment type="similarity">
    <text evidence="2 8">Belongs to the glycosyl hydrolase 35 family.</text>
</comment>
<dbReference type="Pfam" id="PF13363">
    <property type="entry name" value="BetaGal_dom3"/>
    <property type="match status" value="1"/>
</dbReference>
<dbReference type="InterPro" id="IPR037110">
    <property type="entry name" value="Betagal_dom2_sf"/>
</dbReference>
<dbReference type="Pfam" id="PF10435">
    <property type="entry name" value="BetaGal_dom2"/>
    <property type="match status" value="1"/>
</dbReference>
<dbReference type="OrthoDB" id="1657402at2759"/>
<dbReference type="SUPFAM" id="SSF117100">
    <property type="entry name" value="Beta-galactosidase LacA, domain 3"/>
    <property type="match status" value="1"/>
</dbReference>
<comment type="catalytic activity">
    <reaction evidence="1">
        <text>Hydrolysis of terminal non-reducing beta-D-galactose residues in beta-D-galactosides.</text>
        <dbReference type="EC" id="3.2.1.23"/>
    </reaction>
</comment>
<protein>
    <recommendedName>
        <fullName evidence="3">beta-galactosidase</fullName>
        <ecNumber evidence="3">3.2.1.23</ecNumber>
    </recommendedName>
</protein>
<feature type="domain" description="Beta-galactosidase" evidence="11">
    <location>
        <begin position="452"/>
        <end position="634"/>
    </location>
</feature>
<feature type="compositionally biased region" description="Polar residues" evidence="9">
    <location>
        <begin position="1"/>
        <end position="14"/>
    </location>
</feature>
<dbReference type="Gene3D" id="2.102.20.10">
    <property type="entry name" value="Beta-galactosidase, domain 2"/>
    <property type="match status" value="1"/>
</dbReference>
<dbReference type="Pfam" id="PF13364">
    <property type="entry name" value="BetaGal_ABD2"/>
    <property type="match status" value="2"/>
</dbReference>
<evidence type="ECO:0000256" key="5">
    <source>
        <dbReference type="ARBA" id="ARBA00022801"/>
    </source>
</evidence>
<dbReference type="InterPro" id="IPR025300">
    <property type="entry name" value="BetaGal_jelly_roll_dom"/>
</dbReference>
<dbReference type="EC" id="3.2.1.23" evidence="3"/>
<accession>A0A8H5CV67</accession>
<keyword evidence="10" id="KW-0812">Transmembrane</keyword>
<feature type="compositionally biased region" description="Basic and acidic residues" evidence="9">
    <location>
        <begin position="31"/>
        <end position="43"/>
    </location>
</feature>
<evidence type="ECO:0000256" key="8">
    <source>
        <dbReference type="RuleBase" id="RU003679"/>
    </source>
</evidence>
<dbReference type="PRINTS" id="PR00742">
    <property type="entry name" value="GLHYDRLASE35"/>
</dbReference>
<gene>
    <name evidence="12" type="ORF">D9756_009580</name>
</gene>
<comment type="caution">
    <text evidence="12">The sequence shown here is derived from an EMBL/GenBank/DDBJ whole genome shotgun (WGS) entry which is preliminary data.</text>
</comment>
<proteinExistence type="inferred from homology"/>
<evidence type="ECO:0000256" key="6">
    <source>
        <dbReference type="ARBA" id="ARBA00023180"/>
    </source>
</evidence>
<dbReference type="SUPFAM" id="SSF49785">
    <property type="entry name" value="Galactose-binding domain-like"/>
    <property type="match status" value="2"/>
</dbReference>
<dbReference type="InterPro" id="IPR018954">
    <property type="entry name" value="Betagal_dom2"/>
</dbReference>
<evidence type="ECO:0000256" key="7">
    <source>
        <dbReference type="ARBA" id="ARBA00023295"/>
    </source>
</evidence>
<dbReference type="GO" id="GO:0004565">
    <property type="term" value="F:beta-galactosidase activity"/>
    <property type="evidence" value="ECO:0007669"/>
    <property type="project" value="UniProtKB-EC"/>
</dbReference>
<dbReference type="InterPro" id="IPR017853">
    <property type="entry name" value="GH"/>
</dbReference>
<dbReference type="InterPro" id="IPR025972">
    <property type="entry name" value="BetaGal_dom3"/>
</dbReference>
<sequence length="1077" mass="116699">MEKSSHGTQLASLKNSPFFSPSPTNTPSWESFKKQPACERQDQYSHPAARTTSDSKMKGNEGSRWLWTGTCLATMLLVLMSFSVSSMVNARTSHVGRATDARTPDVQFDKYSLFLKGQRVFLYSGEFHTFRLPVPSLWPDILQKVKAAGLNGVSVYIHMGLSNPAPGVVDFGGFRGLQPLYDAAKAAGIWVVLRPGPYINAETTAGGIAHWATTEVAGPLRTNASDWRAAWQDYIQGIINVTAPNQISNGGPVIAIQIDNEYSQNPATHAGYFADLEAAYHNSPIVVPLTYNDPGQGRNFINGTGAVDLYGLDAYPQGFDCSNPTVWRGVPTNFHQYHTDVNPSQAWYIPEFQGGSFDAWGPTAPGYGPCRQLTGPEFQSVFNLNLWASNAKLINYYMLYGGTSWGGIAFPGVYTSYDYGASLTESRELTTKFDELKRQGLFLRSSPDFYKTDWIADSSTGLAVSTNNRAFITLLRNPDTSTQFYIARQNDSTSTATTTFKLNVTTSAGSVQIPTVANSITLGGRESKVIVTDYIFGSSSHALYSTSSIFFAGVIGGRDVLFLHGNSTQEHEASVKLTGTPTNLAQPSSSNIHLSQGTNFTTVTILSGLKGLVTIYDSDTQLILYADSATAATFWAPVIPGDASNPLRNFWGIGTNQTVLVGGPHLVRSATLNSSGQQLALTGDLKEGVRLTVIGPKSVRQVSWNGQAVSSDAQGMLPSAVDGSLVGQLALNNATGINVPKLTGWKFMDSLPEVNDGRFSDANWTLANKTTTNIPVKPAYGDGRVLYGCDYGFCENIVLWRGHFNSNGQERTLNLSINAFAASVWLNNAFLATSFGNSTNNRNSIEEVDKQFNLPASALRSGDNVVTVVQDNMGLAESGSTPDTTKSPRGIRGFSIAGNRFGDWKVQGKVGGYKGFLDKTRGILNEGGLFGERKGWHLPGFDTSSWPTRDLAQGLPNRQAGVGFFVTTFDLNVPRDIDAMMSFTFGEPFGQPYRAYLFVNGWMMGKRVGNLGPQSKFPVHEGILNYRGTNTVAVALWAMTPNVTITPNLQLTLDGVYEGGVGNVQVDNPKWSPVGRQ</sequence>
<evidence type="ECO:0000256" key="10">
    <source>
        <dbReference type="SAM" id="Phobius"/>
    </source>
</evidence>
<evidence type="ECO:0000256" key="3">
    <source>
        <dbReference type="ARBA" id="ARBA00012756"/>
    </source>
</evidence>
<dbReference type="InterPro" id="IPR036833">
    <property type="entry name" value="BetaGal_dom3_sf"/>
</dbReference>
<feature type="compositionally biased region" description="Low complexity" evidence="9">
    <location>
        <begin position="15"/>
        <end position="28"/>
    </location>
</feature>
<organism evidence="12 13">
    <name type="scientific">Leucocoprinus leucothites</name>
    <dbReference type="NCBI Taxonomy" id="201217"/>
    <lineage>
        <taxon>Eukaryota</taxon>
        <taxon>Fungi</taxon>
        <taxon>Dikarya</taxon>
        <taxon>Basidiomycota</taxon>
        <taxon>Agaricomycotina</taxon>
        <taxon>Agaricomycetes</taxon>
        <taxon>Agaricomycetidae</taxon>
        <taxon>Agaricales</taxon>
        <taxon>Agaricineae</taxon>
        <taxon>Agaricaceae</taxon>
        <taxon>Leucocoprinus</taxon>
    </lineage>
</organism>
<dbReference type="Pfam" id="PF01301">
    <property type="entry name" value="Glyco_hydro_35"/>
    <property type="match status" value="1"/>
</dbReference>
<evidence type="ECO:0000256" key="1">
    <source>
        <dbReference type="ARBA" id="ARBA00001412"/>
    </source>
</evidence>
<evidence type="ECO:0000256" key="4">
    <source>
        <dbReference type="ARBA" id="ARBA00022729"/>
    </source>
</evidence>
<dbReference type="SMART" id="SM01029">
    <property type="entry name" value="BetaGal_dom2"/>
    <property type="match status" value="1"/>
</dbReference>
<dbReference type="FunFam" id="3.20.20.80:FF:000040">
    <property type="entry name" value="Beta-galactosidase A"/>
    <property type="match status" value="1"/>
</dbReference>
<keyword evidence="5" id="KW-0378">Hydrolase</keyword>
<dbReference type="Gene3D" id="3.20.20.80">
    <property type="entry name" value="Glycosidases"/>
    <property type="match status" value="1"/>
</dbReference>
<evidence type="ECO:0000259" key="11">
    <source>
        <dbReference type="SMART" id="SM01029"/>
    </source>
</evidence>
<evidence type="ECO:0000313" key="12">
    <source>
        <dbReference type="EMBL" id="KAF5348545.1"/>
    </source>
</evidence>
<reference evidence="12 13" key="1">
    <citation type="journal article" date="2020" name="ISME J.">
        <title>Uncovering the hidden diversity of litter-decomposition mechanisms in mushroom-forming fungi.</title>
        <authorList>
            <person name="Floudas D."/>
            <person name="Bentzer J."/>
            <person name="Ahren D."/>
            <person name="Johansson T."/>
            <person name="Persson P."/>
            <person name="Tunlid A."/>
        </authorList>
    </citation>
    <scope>NUCLEOTIDE SEQUENCE [LARGE SCALE GENOMIC DNA]</scope>
    <source>
        <strain evidence="12 13">CBS 146.42</strain>
    </source>
</reference>
<name>A0A8H5CV67_9AGAR</name>
<evidence type="ECO:0000256" key="9">
    <source>
        <dbReference type="SAM" id="MobiDB-lite"/>
    </source>
</evidence>
<keyword evidence="6" id="KW-0325">Glycoprotein</keyword>
<dbReference type="EMBL" id="JAACJO010000019">
    <property type="protein sequence ID" value="KAF5348545.1"/>
    <property type="molecule type" value="Genomic_DNA"/>
</dbReference>
<feature type="region of interest" description="Disordered" evidence="9">
    <location>
        <begin position="1"/>
        <end position="61"/>
    </location>
</feature>
<dbReference type="PANTHER" id="PTHR23421">
    <property type="entry name" value="BETA-GALACTOSIDASE RELATED"/>
    <property type="match status" value="1"/>
</dbReference>
<dbReference type="Gene3D" id="2.60.390.10">
    <property type="entry name" value="Beta-galactosidase, domain 3"/>
    <property type="match status" value="1"/>
</dbReference>
<dbReference type="InterPro" id="IPR001944">
    <property type="entry name" value="Glycoside_Hdrlase_35"/>
</dbReference>
<keyword evidence="10" id="KW-0472">Membrane</keyword>
<dbReference type="InterPro" id="IPR031330">
    <property type="entry name" value="Gly_Hdrlase_35_cat"/>
</dbReference>
<dbReference type="InterPro" id="IPR008979">
    <property type="entry name" value="Galactose-bd-like_sf"/>
</dbReference>